<protein>
    <submittedName>
        <fullName evidence="1">DUF3189 family protein</fullName>
    </submittedName>
</protein>
<evidence type="ECO:0000313" key="2">
    <source>
        <dbReference type="Proteomes" id="UP000285138"/>
    </source>
</evidence>
<organism evidence="1 2">
    <name type="scientific">Candidatus Syntrophonatronum acetioxidans</name>
    <dbReference type="NCBI Taxonomy" id="1795816"/>
    <lineage>
        <taxon>Bacteria</taxon>
        <taxon>Bacillati</taxon>
        <taxon>Bacillota</taxon>
        <taxon>Clostridia</taxon>
        <taxon>Eubacteriales</taxon>
        <taxon>Syntrophomonadaceae</taxon>
        <taxon>Candidatus Syntrophonatronum</taxon>
    </lineage>
</organism>
<evidence type="ECO:0000313" key="1">
    <source>
        <dbReference type="EMBL" id="RQD73213.1"/>
    </source>
</evidence>
<reference evidence="1 2" key="1">
    <citation type="submission" date="2018-08" db="EMBL/GenBank/DDBJ databases">
        <title>The metabolism and importance of syntrophic acetate oxidation coupled to methane or sulfide production in haloalkaline environments.</title>
        <authorList>
            <person name="Timmers P.H.A."/>
            <person name="Vavourakis C.D."/>
            <person name="Sorokin D.Y."/>
            <person name="Sinninghe Damste J.S."/>
            <person name="Muyzer G."/>
            <person name="Stams A.J.M."/>
            <person name="Plugge C.M."/>
        </authorList>
    </citation>
    <scope>NUCLEOTIDE SEQUENCE [LARGE SCALE GENOMIC DNA]</scope>
    <source>
        <strain evidence="1">MSAO_Bac1</strain>
    </source>
</reference>
<dbReference type="InterPro" id="IPR021525">
    <property type="entry name" value="DUF3189"/>
</dbReference>
<dbReference type="EMBL" id="QZAA01000271">
    <property type="protein sequence ID" value="RQD73213.1"/>
    <property type="molecule type" value="Genomic_DNA"/>
</dbReference>
<sequence length="165" mass="18929">MVLIYHCFGSAHSSVVASAIHLGMLPLDRVPRKEEIVTLPHYDQTTRGELGNPFYVGRDEYNWEVYILGLANQKELAKRAIWSLLKIYNVPFNYLFMVDSLNSINNLTRLGGFLSRRLGLVNMGRPLTIKGIQKGYLPYVKLVDQVKRKVREGGIREENFNFTLI</sequence>
<gene>
    <name evidence="1" type="ORF">D5R97_09745</name>
</gene>
<accession>A0A424YAL2</accession>
<dbReference type="Pfam" id="PF11385">
    <property type="entry name" value="DUF3189"/>
    <property type="match status" value="1"/>
</dbReference>
<proteinExistence type="predicted"/>
<name>A0A424YAL2_9FIRM</name>
<comment type="caution">
    <text evidence="1">The sequence shown here is derived from an EMBL/GenBank/DDBJ whole genome shotgun (WGS) entry which is preliminary data.</text>
</comment>
<dbReference type="AlphaFoldDB" id="A0A424YAL2"/>
<dbReference type="Proteomes" id="UP000285138">
    <property type="component" value="Unassembled WGS sequence"/>
</dbReference>